<dbReference type="InterPro" id="IPR016040">
    <property type="entry name" value="NAD(P)-bd_dom"/>
</dbReference>
<dbReference type="Pfam" id="PF13460">
    <property type="entry name" value="NAD_binding_10"/>
    <property type="match status" value="1"/>
</dbReference>
<dbReference type="EMBL" id="AP014680">
    <property type="protein sequence ID" value="BAP84651.1"/>
    <property type="molecule type" value="Genomic_DNA"/>
</dbReference>
<evidence type="ECO:0000259" key="1">
    <source>
        <dbReference type="Pfam" id="PF13460"/>
    </source>
</evidence>
<dbReference type="RefSeq" id="WP_041092060.1">
    <property type="nucleotide sequence ID" value="NZ_AP014680.1"/>
</dbReference>
<dbReference type="PANTHER" id="PTHR43355:SF2">
    <property type="entry name" value="FLAVIN REDUCTASE (NADPH)"/>
    <property type="match status" value="1"/>
</dbReference>
<dbReference type="PANTHER" id="PTHR43355">
    <property type="entry name" value="FLAVIN REDUCTASE (NADPH)"/>
    <property type="match status" value="1"/>
</dbReference>
<evidence type="ECO:0000313" key="2">
    <source>
        <dbReference type="EMBL" id="BAP84651.1"/>
    </source>
</evidence>
<feature type="domain" description="NAD(P)-binding" evidence="1">
    <location>
        <begin position="7"/>
        <end position="187"/>
    </location>
</feature>
<dbReference type="InterPro" id="IPR036291">
    <property type="entry name" value="NAD(P)-bd_dom_sf"/>
</dbReference>
<dbReference type="GO" id="GO:0004074">
    <property type="term" value="F:biliverdin reductase [NAD(P)H] activity"/>
    <property type="evidence" value="ECO:0007669"/>
    <property type="project" value="TreeGrafter"/>
</dbReference>
<dbReference type="Proteomes" id="UP000031620">
    <property type="component" value="Chromosome"/>
</dbReference>
<dbReference type="STRING" id="1291742.LOOC260_100720"/>
<reference evidence="2 3" key="1">
    <citation type="submission" date="2014-11" db="EMBL/GenBank/DDBJ databases">
        <title>Complete genome sequence and analysis of Lactobacillus hokkaidonensis LOOC260T.</title>
        <authorList>
            <person name="Tanizawa Y."/>
            <person name="Tohno M."/>
            <person name="Kaminuma E."/>
            <person name="Nakamura Y."/>
            <person name="Arita M."/>
        </authorList>
    </citation>
    <scope>NUCLEOTIDE SEQUENCE [LARGE SCALE GENOMIC DNA]</scope>
    <source>
        <strain evidence="2 3">LOOC260</strain>
    </source>
</reference>
<dbReference type="SUPFAM" id="SSF51735">
    <property type="entry name" value="NAD(P)-binding Rossmann-fold domains"/>
    <property type="match status" value="1"/>
</dbReference>
<dbReference type="Gene3D" id="3.40.50.720">
    <property type="entry name" value="NAD(P)-binding Rossmann-like Domain"/>
    <property type="match status" value="1"/>
</dbReference>
<dbReference type="GO" id="GO:0042602">
    <property type="term" value="F:riboflavin reductase (NADPH) activity"/>
    <property type="evidence" value="ECO:0007669"/>
    <property type="project" value="TreeGrafter"/>
</dbReference>
<accession>A0A0A1GWC6</accession>
<sequence>MRVMILGAAGQIGKMVTNDLLAQTDFDLTLYGRNVSTRLADQASNRVTFIDGTFEELDKIKASLANVDAVYLSFVAGDDIIQPLVKILQAAGVKRFIAANIPDLYQEVTGKFQKWYRENTGIVWNTPYKKAADIIENSELDYIILRITWLYNQEGNTNVHITKKGEPFVEAQVTRQAVAQTVVDLLTGKLDYHRESLGLGEPGTQYSKPSFY</sequence>
<organism evidence="2 3">
    <name type="scientific">Paucilactobacillus hokkaidonensis JCM 18461</name>
    <dbReference type="NCBI Taxonomy" id="1291742"/>
    <lineage>
        <taxon>Bacteria</taxon>
        <taxon>Bacillati</taxon>
        <taxon>Bacillota</taxon>
        <taxon>Bacilli</taxon>
        <taxon>Lactobacillales</taxon>
        <taxon>Lactobacillaceae</taxon>
        <taxon>Paucilactobacillus</taxon>
    </lineage>
</organism>
<dbReference type="HOGENOM" id="CLU_025711_6_0_9"/>
<proteinExistence type="predicted"/>
<gene>
    <name evidence="2" type="ORF">LOOC260_100720</name>
</gene>
<protein>
    <submittedName>
        <fullName evidence="2">Oxidoreductase</fullName>
    </submittedName>
</protein>
<dbReference type="InterPro" id="IPR051606">
    <property type="entry name" value="Polyketide_Oxido-like"/>
</dbReference>
<dbReference type="AlphaFoldDB" id="A0A0A1GWC6"/>
<evidence type="ECO:0000313" key="3">
    <source>
        <dbReference type="Proteomes" id="UP000031620"/>
    </source>
</evidence>
<dbReference type="KEGG" id="lho:LOOC260_100720"/>
<name>A0A0A1GWC6_9LACO</name>